<evidence type="ECO:0000313" key="5">
    <source>
        <dbReference type="Proteomes" id="UP001357437"/>
    </source>
</evidence>
<reference evidence="2" key="1">
    <citation type="journal article" date="2023" name="Genes Genomics">
        <title>Genomic insights of Leclercia adecarboxylata strains linked to an outbreak in public hospitals in Mexico.</title>
        <authorList>
            <person name="Barrios-Villa E."/>
            <person name="Pacheco-Flores B."/>
            <person name="Lozano-Zarain P."/>
            <person name="Del Campo-Ortega R."/>
            <person name="de Jesus Ascencio-Montiel I."/>
            <person name="Gonzalez-Leon M."/>
            <person name="Camorlinga-Ponce M."/>
            <person name="Gaytan Cervantes F.J."/>
            <person name="Gonzalez Torres C."/>
            <person name="Aguilar E."/>
            <person name="Gonzalez Ibarra J."/>
            <person name="Torres Lopez F.J."/>
            <person name="Rosas-Vargas H."/>
            <person name="Gonzalez-Bonilla C.R."/>
            <person name="Del Carmen Rocha-Gracia R."/>
        </authorList>
    </citation>
    <scope>NUCLEOTIDE SEQUENCE</scope>
    <source>
        <strain evidence="2">Lac40</strain>
    </source>
</reference>
<dbReference type="EMBL" id="JAOURS010000024">
    <property type="protein sequence ID" value="MDC6640257.1"/>
    <property type="molecule type" value="Genomic_DNA"/>
</dbReference>
<dbReference type="Proteomes" id="UP001357437">
    <property type="component" value="Unassembled WGS sequence"/>
</dbReference>
<evidence type="ECO:0000256" key="1">
    <source>
        <dbReference type="SAM" id="Phobius"/>
    </source>
</evidence>
<evidence type="ECO:0000313" key="4">
    <source>
        <dbReference type="Proteomes" id="UP001149314"/>
    </source>
</evidence>
<dbReference type="RefSeq" id="WP_077227329.1">
    <property type="nucleotide sequence ID" value="NZ_CBCYCG010000014.1"/>
</dbReference>
<evidence type="ECO:0000313" key="2">
    <source>
        <dbReference type="EMBL" id="MDC6640257.1"/>
    </source>
</evidence>
<proteinExistence type="predicted"/>
<dbReference type="OrthoDB" id="4302993at2"/>
<dbReference type="InterPro" id="IPR020017">
    <property type="entry name" value="XapX_domain"/>
</dbReference>
<dbReference type="AlphaFoldDB" id="A0A9X3YCT4"/>
<accession>A0A9X3YCT4</accession>
<dbReference type="Proteomes" id="UP001149314">
    <property type="component" value="Unassembled WGS sequence"/>
</dbReference>
<keyword evidence="1" id="KW-1133">Transmembrane helix</keyword>
<comment type="caution">
    <text evidence="2">The sequence shown here is derived from an EMBL/GenBank/DDBJ whole genome shotgun (WGS) entry which is preliminary data.</text>
</comment>
<gene>
    <name evidence="2" type="ORF">OEZ79_18660</name>
    <name evidence="3" type="ORF">VOF76_25455</name>
</gene>
<keyword evidence="1" id="KW-0472">Membrane</keyword>
<keyword evidence="5" id="KW-1185">Reference proteome</keyword>
<keyword evidence="1" id="KW-0812">Transmembrane</keyword>
<dbReference type="EMBL" id="JAYMCU010000178">
    <property type="protein sequence ID" value="MEC3939453.1"/>
    <property type="molecule type" value="Genomic_DNA"/>
</dbReference>
<feature type="transmembrane region" description="Helical" evidence="1">
    <location>
        <begin position="30"/>
        <end position="50"/>
    </location>
</feature>
<organism evidence="2 4">
    <name type="scientific">Leclercia adecarboxylata</name>
    <dbReference type="NCBI Taxonomy" id="83655"/>
    <lineage>
        <taxon>Bacteria</taxon>
        <taxon>Pseudomonadati</taxon>
        <taxon>Pseudomonadota</taxon>
        <taxon>Gammaproteobacteria</taxon>
        <taxon>Enterobacterales</taxon>
        <taxon>Enterobacteriaceae</taxon>
        <taxon>Leclercia</taxon>
    </lineage>
</organism>
<dbReference type="InterPro" id="IPR009872">
    <property type="entry name" value="DUF1427"/>
</dbReference>
<sequence>MLKTYSVSLSVGILAGLVYAVLDVNSPAPPIIALVGLLGMQVGEHAIPLIKKIIKREPVNFHWFRHEYHHKIGDTPPPSGDKTS</sequence>
<name>A0A9X3YCT4_9ENTR</name>
<dbReference type="Pfam" id="PF07235">
    <property type="entry name" value="DUF1427"/>
    <property type="match status" value="1"/>
</dbReference>
<protein>
    <submittedName>
        <fullName evidence="3">DUF1427 family protein</fullName>
    </submittedName>
    <submittedName>
        <fullName evidence="2">XapX domain-containing protein</fullName>
    </submittedName>
</protein>
<evidence type="ECO:0000313" key="3">
    <source>
        <dbReference type="EMBL" id="MEC3939453.1"/>
    </source>
</evidence>
<dbReference type="NCBIfam" id="TIGR03510">
    <property type="entry name" value="XapX"/>
    <property type="match status" value="1"/>
</dbReference>
<reference evidence="3 5" key="2">
    <citation type="submission" date="2024-01" db="EMBL/GenBank/DDBJ databases">
        <title>Comparative Genomics of Leclercia adecarboxylata Strains Isolated from Several Sources.</title>
        <authorList>
            <person name="Yescas-Zazueta V."/>
            <person name="Balbuena-Alonso M.G."/>
            <person name="Valencia D."/>
            <person name="Mendez-Pfeiffer P.A."/>
            <person name="Ballesteros-Monrreal M.G."/>
            <person name="Rocha-Gracia R.D.C."/>
            <person name="Barrios-Villa E."/>
        </authorList>
    </citation>
    <scope>NUCLEOTIDE SEQUENCE [LARGE SCALE GENOMIC DNA]</scope>
    <source>
        <strain evidence="3 5">33MEM</strain>
    </source>
</reference>